<evidence type="ECO:0000256" key="9">
    <source>
        <dbReference type="RuleBase" id="RU003905"/>
    </source>
</evidence>
<evidence type="ECO:0000256" key="6">
    <source>
        <dbReference type="ARBA" id="ARBA00023274"/>
    </source>
</evidence>
<dbReference type="Proteomes" id="UP001549251">
    <property type="component" value="Unassembled WGS sequence"/>
</dbReference>
<proteinExistence type="inferred from homology"/>
<sequence>MSDRQDTKMSIGLVGRKCGMSRLFTEDGRSIPVTLIEATPNRVTQLKTDDNDGYSAVQVSAGSKRANLLTQPLKGHYAKAKVEPGRGLWEFRVSADDLGKYTVGAEIKADDVFSVGQIVDVAGVSKGKGFQGTIKRWNFKMGDATHGNSLSHRAPGSIGQRQTPGRVFPGKKMAGHMGAVRRSAQGLEVVKVDAERHLIAVKGAVPGATGGDVIIRPTTKG</sequence>
<evidence type="ECO:0000256" key="2">
    <source>
        <dbReference type="ARBA" id="ARBA00022481"/>
    </source>
</evidence>
<comment type="function">
    <text evidence="8 10">One of the primary rRNA binding proteins, it binds directly near the 3'-end of the 23S rRNA, where it nucleates assembly of the 50S subunit.</text>
</comment>
<keyword evidence="4 8" id="KW-0694">RNA-binding</keyword>
<comment type="PTM">
    <text evidence="8">Methylated by PrmB.</text>
</comment>
<keyword evidence="3 8" id="KW-0699">rRNA-binding</keyword>
<evidence type="ECO:0000256" key="8">
    <source>
        <dbReference type="HAMAP-Rule" id="MF_01325"/>
    </source>
</evidence>
<dbReference type="HAMAP" id="MF_01325_B">
    <property type="entry name" value="Ribosomal_uL3_B"/>
    <property type="match status" value="1"/>
</dbReference>
<dbReference type="Gene3D" id="3.30.160.810">
    <property type="match status" value="1"/>
</dbReference>
<evidence type="ECO:0000256" key="7">
    <source>
        <dbReference type="ARBA" id="ARBA00035243"/>
    </source>
</evidence>
<dbReference type="Pfam" id="PF00297">
    <property type="entry name" value="Ribosomal_L3"/>
    <property type="match status" value="1"/>
</dbReference>
<dbReference type="PROSITE" id="PS00474">
    <property type="entry name" value="RIBOSOMAL_L3"/>
    <property type="match status" value="1"/>
</dbReference>
<evidence type="ECO:0000256" key="3">
    <source>
        <dbReference type="ARBA" id="ARBA00022730"/>
    </source>
</evidence>
<dbReference type="InterPro" id="IPR009000">
    <property type="entry name" value="Transl_B-barrel_sf"/>
</dbReference>
<dbReference type="Gene3D" id="2.40.30.10">
    <property type="entry name" value="Translation factors"/>
    <property type="match status" value="1"/>
</dbReference>
<dbReference type="PANTHER" id="PTHR11229">
    <property type="entry name" value="50S RIBOSOMAL PROTEIN L3"/>
    <property type="match status" value="1"/>
</dbReference>
<dbReference type="InterPro" id="IPR019926">
    <property type="entry name" value="Ribosomal_uL3_CS"/>
</dbReference>
<keyword evidence="6 8" id="KW-0687">Ribonucleoprotein</keyword>
<comment type="caution">
    <text evidence="11">The sequence shown here is derived from an EMBL/GenBank/DDBJ whole genome shotgun (WGS) entry which is preliminary data.</text>
</comment>
<organism evidence="11 12">
    <name type="scientific">Rhodanobacter soli</name>
    <dbReference type="NCBI Taxonomy" id="590609"/>
    <lineage>
        <taxon>Bacteria</taxon>
        <taxon>Pseudomonadati</taxon>
        <taxon>Pseudomonadota</taxon>
        <taxon>Gammaproteobacteria</taxon>
        <taxon>Lysobacterales</taxon>
        <taxon>Rhodanobacteraceae</taxon>
        <taxon>Rhodanobacter</taxon>
    </lineage>
</organism>
<dbReference type="NCBIfam" id="TIGR03625">
    <property type="entry name" value="L3_bact"/>
    <property type="match status" value="1"/>
</dbReference>
<feature type="modified residue" description="N5-methylglutamine" evidence="8">
    <location>
        <position position="162"/>
    </location>
</feature>
<name>A0ABV2PTT5_9GAMM</name>
<dbReference type="InterPro" id="IPR000597">
    <property type="entry name" value="Ribosomal_uL3"/>
</dbReference>
<accession>A0ABV2PTT5</accession>
<evidence type="ECO:0000256" key="5">
    <source>
        <dbReference type="ARBA" id="ARBA00022980"/>
    </source>
</evidence>
<dbReference type="GO" id="GO:0005840">
    <property type="term" value="C:ribosome"/>
    <property type="evidence" value="ECO:0007669"/>
    <property type="project" value="UniProtKB-KW"/>
</dbReference>
<comment type="similarity">
    <text evidence="1 8 9">Belongs to the universal ribosomal protein uL3 family.</text>
</comment>
<gene>
    <name evidence="8" type="primary">rplC</name>
    <name evidence="11" type="ORF">ABIE04_000776</name>
</gene>
<keyword evidence="2 8" id="KW-0488">Methylation</keyword>
<evidence type="ECO:0000256" key="4">
    <source>
        <dbReference type="ARBA" id="ARBA00022884"/>
    </source>
</evidence>
<evidence type="ECO:0000256" key="1">
    <source>
        <dbReference type="ARBA" id="ARBA00006540"/>
    </source>
</evidence>
<comment type="subunit">
    <text evidence="8 10">Part of the 50S ribosomal subunit. Forms a cluster with proteins L14 and L19.</text>
</comment>
<evidence type="ECO:0000313" key="12">
    <source>
        <dbReference type="Proteomes" id="UP001549251"/>
    </source>
</evidence>
<keyword evidence="12" id="KW-1185">Reference proteome</keyword>
<dbReference type="PANTHER" id="PTHR11229:SF16">
    <property type="entry name" value="LARGE RIBOSOMAL SUBUNIT PROTEIN UL3C"/>
    <property type="match status" value="1"/>
</dbReference>
<dbReference type="SUPFAM" id="SSF50447">
    <property type="entry name" value="Translation proteins"/>
    <property type="match status" value="1"/>
</dbReference>
<protein>
    <recommendedName>
        <fullName evidence="7 8">Large ribosomal subunit protein uL3</fullName>
    </recommendedName>
</protein>
<keyword evidence="5 8" id="KW-0689">Ribosomal protein</keyword>
<evidence type="ECO:0000256" key="10">
    <source>
        <dbReference type="RuleBase" id="RU003906"/>
    </source>
</evidence>
<reference evidence="11 12" key="1">
    <citation type="submission" date="2024-06" db="EMBL/GenBank/DDBJ databases">
        <title>Sorghum-associated microbial communities from plants grown in Nebraska, USA.</title>
        <authorList>
            <person name="Schachtman D."/>
        </authorList>
    </citation>
    <scope>NUCLEOTIDE SEQUENCE [LARGE SCALE GENOMIC DNA]</scope>
    <source>
        <strain evidence="11 12">1757</strain>
    </source>
</reference>
<evidence type="ECO:0000313" key="11">
    <source>
        <dbReference type="EMBL" id="MET4568449.1"/>
    </source>
</evidence>
<dbReference type="InterPro" id="IPR019927">
    <property type="entry name" value="Ribosomal_uL3_bac/org-type"/>
</dbReference>
<dbReference type="EMBL" id="JBEPSD010000001">
    <property type="protein sequence ID" value="MET4568449.1"/>
    <property type="molecule type" value="Genomic_DNA"/>
</dbReference>